<comment type="caution">
    <text evidence="2">The sequence shown here is derived from an EMBL/GenBank/DDBJ whole genome shotgun (WGS) entry which is preliminary data.</text>
</comment>
<feature type="compositionally biased region" description="Polar residues" evidence="1">
    <location>
        <begin position="82"/>
        <end position="92"/>
    </location>
</feature>
<reference evidence="2 3" key="1">
    <citation type="submission" date="2020-01" db="EMBL/GenBank/DDBJ databases">
        <authorList>
            <person name="Gupta K D."/>
        </authorList>
    </citation>
    <scope>NUCLEOTIDE SEQUENCE [LARGE SCALE GENOMIC DNA]</scope>
</reference>
<feature type="region of interest" description="Disordered" evidence="1">
    <location>
        <begin position="60"/>
        <end position="92"/>
    </location>
</feature>
<dbReference type="AlphaFoldDB" id="A0A8S0W0Y2"/>
<organism evidence="2 3">
    <name type="scientific">Cyclocybe aegerita</name>
    <name type="common">Black poplar mushroom</name>
    <name type="synonym">Agrocybe aegerita</name>
    <dbReference type="NCBI Taxonomy" id="1973307"/>
    <lineage>
        <taxon>Eukaryota</taxon>
        <taxon>Fungi</taxon>
        <taxon>Dikarya</taxon>
        <taxon>Basidiomycota</taxon>
        <taxon>Agaricomycotina</taxon>
        <taxon>Agaricomycetes</taxon>
        <taxon>Agaricomycetidae</taxon>
        <taxon>Agaricales</taxon>
        <taxon>Agaricineae</taxon>
        <taxon>Bolbitiaceae</taxon>
        <taxon>Cyclocybe</taxon>
    </lineage>
</organism>
<proteinExistence type="predicted"/>
<evidence type="ECO:0000313" key="3">
    <source>
        <dbReference type="Proteomes" id="UP000467700"/>
    </source>
</evidence>
<name>A0A8S0W0Y2_CYCAE</name>
<gene>
    <name evidence="2" type="ORF">AAE3_LOCUS1067</name>
</gene>
<evidence type="ECO:0000256" key="1">
    <source>
        <dbReference type="SAM" id="MobiDB-lite"/>
    </source>
</evidence>
<keyword evidence="3" id="KW-1185">Reference proteome</keyword>
<sequence>MRHDLVLEIVKACERTVELQASAALCNRRRTVALHLRYYMQVRSSHRNPLDLLEILVGKTPLPTNHPLRDSTPPRPRRSTAAYESSNELEASSTSMWRATIINIIINKASL</sequence>
<dbReference type="Proteomes" id="UP000467700">
    <property type="component" value="Unassembled WGS sequence"/>
</dbReference>
<accession>A0A8S0W0Y2</accession>
<evidence type="ECO:0000313" key="2">
    <source>
        <dbReference type="EMBL" id="CAA7258541.1"/>
    </source>
</evidence>
<dbReference type="EMBL" id="CACVBS010000002">
    <property type="protein sequence ID" value="CAA7258541.1"/>
    <property type="molecule type" value="Genomic_DNA"/>
</dbReference>
<protein>
    <submittedName>
        <fullName evidence="2">Uncharacterized protein</fullName>
    </submittedName>
</protein>